<dbReference type="EMBL" id="JARJCW010000003">
    <property type="protein sequence ID" value="KAJ7226757.1"/>
    <property type="molecule type" value="Genomic_DNA"/>
</dbReference>
<organism evidence="1 2">
    <name type="scientific">Mycena pura</name>
    <dbReference type="NCBI Taxonomy" id="153505"/>
    <lineage>
        <taxon>Eukaryota</taxon>
        <taxon>Fungi</taxon>
        <taxon>Dikarya</taxon>
        <taxon>Basidiomycota</taxon>
        <taxon>Agaricomycotina</taxon>
        <taxon>Agaricomycetes</taxon>
        <taxon>Agaricomycetidae</taxon>
        <taxon>Agaricales</taxon>
        <taxon>Marasmiineae</taxon>
        <taxon>Mycenaceae</taxon>
        <taxon>Mycena</taxon>
    </lineage>
</organism>
<dbReference type="AlphaFoldDB" id="A0AAD7E476"/>
<dbReference type="Proteomes" id="UP001219525">
    <property type="component" value="Unassembled WGS sequence"/>
</dbReference>
<gene>
    <name evidence="1" type="ORF">GGX14DRAFT_547951</name>
</gene>
<dbReference type="Gene3D" id="3.40.50.300">
    <property type="entry name" value="P-loop containing nucleotide triphosphate hydrolases"/>
    <property type="match status" value="1"/>
</dbReference>
<dbReference type="SUPFAM" id="SSF52540">
    <property type="entry name" value="P-loop containing nucleoside triphosphate hydrolases"/>
    <property type="match status" value="1"/>
</dbReference>
<proteinExistence type="predicted"/>
<keyword evidence="2" id="KW-1185">Reference proteome</keyword>
<accession>A0AAD7E476</accession>
<dbReference type="InterPro" id="IPR027417">
    <property type="entry name" value="P-loop_NTPase"/>
</dbReference>
<sequence>MEEAIDLRSKCRHFRVLVIGRANAGKTTILKRVCNTVEDPEIFSPSGEKTDLAAVEGSAERGLHNIDNQLIFKSNPQFIFHDSRGFESGSAEEVKKVKDFIAQRAAASDLSSQLHAIWYCLPTDTNRPLLETDEQFFKKHGTGKVPVIAIFTKFDGLVTKAFQQLRTMKSLKEAKTEKAELAQKMLTTDFIVPLKATKFAPADYVHLEIQIQELIQKTATALTDDTLRLLFVSVQQNNIDLCIQFAVKGQLDLQCPVELC</sequence>
<evidence type="ECO:0000313" key="2">
    <source>
        <dbReference type="Proteomes" id="UP001219525"/>
    </source>
</evidence>
<evidence type="ECO:0000313" key="1">
    <source>
        <dbReference type="EMBL" id="KAJ7226757.1"/>
    </source>
</evidence>
<evidence type="ECO:0008006" key="3">
    <source>
        <dbReference type="Google" id="ProtNLM"/>
    </source>
</evidence>
<name>A0AAD7E476_9AGAR</name>
<comment type="caution">
    <text evidence="1">The sequence shown here is derived from an EMBL/GenBank/DDBJ whole genome shotgun (WGS) entry which is preliminary data.</text>
</comment>
<reference evidence="1" key="1">
    <citation type="submission" date="2023-03" db="EMBL/GenBank/DDBJ databases">
        <title>Massive genome expansion in bonnet fungi (Mycena s.s.) driven by repeated elements and novel gene families across ecological guilds.</title>
        <authorList>
            <consortium name="Lawrence Berkeley National Laboratory"/>
            <person name="Harder C.B."/>
            <person name="Miyauchi S."/>
            <person name="Viragh M."/>
            <person name="Kuo A."/>
            <person name="Thoen E."/>
            <person name="Andreopoulos B."/>
            <person name="Lu D."/>
            <person name="Skrede I."/>
            <person name="Drula E."/>
            <person name="Henrissat B."/>
            <person name="Morin E."/>
            <person name="Kohler A."/>
            <person name="Barry K."/>
            <person name="LaButti K."/>
            <person name="Morin E."/>
            <person name="Salamov A."/>
            <person name="Lipzen A."/>
            <person name="Mereny Z."/>
            <person name="Hegedus B."/>
            <person name="Baldrian P."/>
            <person name="Stursova M."/>
            <person name="Weitz H."/>
            <person name="Taylor A."/>
            <person name="Grigoriev I.V."/>
            <person name="Nagy L.G."/>
            <person name="Martin F."/>
            <person name="Kauserud H."/>
        </authorList>
    </citation>
    <scope>NUCLEOTIDE SEQUENCE</scope>
    <source>
        <strain evidence="1">9144</strain>
    </source>
</reference>
<protein>
    <recommendedName>
        <fullName evidence="3">G domain-containing protein</fullName>
    </recommendedName>
</protein>